<evidence type="ECO:0000256" key="2">
    <source>
        <dbReference type="ARBA" id="ARBA00022833"/>
    </source>
</evidence>
<dbReference type="OrthoDB" id="1879366at2759"/>
<dbReference type="PANTHER" id="PTHR43401:SF2">
    <property type="entry name" value="L-THREONINE 3-DEHYDROGENASE"/>
    <property type="match status" value="1"/>
</dbReference>
<dbReference type="InterPro" id="IPR020843">
    <property type="entry name" value="ER"/>
</dbReference>
<keyword evidence="1 4" id="KW-0479">Metal-binding</keyword>
<keyword evidence="3" id="KW-0560">Oxidoreductase</keyword>
<feature type="non-terminal residue" evidence="5">
    <location>
        <position position="1"/>
    </location>
</feature>
<dbReference type="InterPro" id="IPR011032">
    <property type="entry name" value="GroES-like_sf"/>
</dbReference>
<dbReference type="Gene3D" id="3.40.50.720">
    <property type="entry name" value="NAD(P)-binding Rossmann-like Domain"/>
    <property type="match status" value="1"/>
</dbReference>
<dbReference type="Proteomes" id="UP001152795">
    <property type="component" value="Unassembled WGS sequence"/>
</dbReference>
<organism evidence="5 6">
    <name type="scientific">Paramuricea clavata</name>
    <name type="common">Red gorgonian</name>
    <name type="synonym">Violescent sea-whip</name>
    <dbReference type="NCBI Taxonomy" id="317549"/>
    <lineage>
        <taxon>Eukaryota</taxon>
        <taxon>Metazoa</taxon>
        <taxon>Cnidaria</taxon>
        <taxon>Anthozoa</taxon>
        <taxon>Octocorallia</taxon>
        <taxon>Malacalcyonacea</taxon>
        <taxon>Plexauridae</taxon>
        <taxon>Paramuricea</taxon>
    </lineage>
</organism>
<dbReference type="SUPFAM" id="SSF51735">
    <property type="entry name" value="NAD(P)-binding Rossmann-fold domains"/>
    <property type="match status" value="1"/>
</dbReference>
<dbReference type="SMART" id="SM00829">
    <property type="entry name" value="PKS_ER"/>
    <property type="match status" value="1"/>
</dbReference>
<dbReference type="Gene3D" id="3.90.180.10">
    <property type="entry name" value="Medium-chain alcohol dehydrogenases, catalytic domain"/>
    <property type="match status" value="1"/>
</dbReference>
<protein>
    <submittedName>
        <fullName evidence="5">Sorbitol dehydrogenase-like</fullName>
    </submittedName>
</protein>
<dbReference type="InterPro" id="IPR050129">
    <property type="entry name" value="Zn_alcohol_dh"/>
</dbReference>
<dbReference type="GO" id="GO:0016491">
    <property type="term" value="F:oxidoreductase activity"/>
    <property type="evidence" value="ECO:0007669"/>
    <property type="project" value="UniProtKB-KW"/>
</dbReference>
<accession>A0A7D9M2A8</accession>
<dbReference type="PANTHER" id="PTHR43401">
    <property type="entry name" value="L-THREONINE 3-DEHYDROGENASE"/>
    <property type="match status" value="1"/>
</dbReference>
<dbReference type="SUPFAM" id="SSF50129">
    <property type="entry name" value="GroES-like"/>
    <property type="match status" value="1"/>
</dbReference>
<dbReference type="InterPro" id="IPR036291">
    <property type="entry name" value="NAD(P)-bd_dom_sf"/>
</dbReference>
<gene>
    <name evidence="5" type="ORF">PACLA_8A069245</name>
</gene>
<dbReference type="EMBL" id="CACRXK020026822">
    <property type="protein sequence ID" value="CAB4040458.1"/>
    <property type="molecule type" value="Genomic_DNA"/>
</dbReference>
<comment type="cofactor">
    <cofactor evidence="4">
        <name>Zn(2+)</name>
        <dbReference type="ChEBI" id="CHEBI:29105"/>
    </cofactor>
</comment>
<dbReference type="GO" id="GO:0008270">
    <property type="term" value="F:zinc ion binding"/>
    <property type="evidence" value="ECO:0007669"/>
    <property type="project" value="InterPro"/>
</dbReference>
<dbReference type="InterPro" id="IPR002328">
    <property type="entry name" value="ADH_Zn_CS"/>
</dbReference>
<reference evidence="5" key="1">
    <citation type="submission" date="2020-04" db="EMBL/GenBank/DDBJ databases">
        <authorList>
            <person name="Alioto T."/>
            <person name="Alioto T."/>
            <person name="Gomez Garrido J."/>
        </authorList>
    </citation>
    <scope>NUCLEOTIDE SEQUENCE</scope>
    <source>
        <strain evidence="5">A484AB</strain>
    </source>
</reference>
<dbReference type="Pfam" id="PF08240">
    <property type="entry name" value="ADH_N"/>
    <property type="match status" value="1"/>
</dbReference>
<evidence type="ECO:0000256" key="3">
    <source>
        <dbReference type="ARBA" id="ARBA00023002"/>
    </source>
</evidence>
<dbReference type="InterPro" id="IPR013149">
    <property type="entry name" value="ADH-like_C"/>
</dbReference>
<evidence type="ECO:0000256" key="4">
    <source>
        <dbReference type="RuleBase" id="RU361277"/>
    </source>
</evidence>
<keyword evidence="2 4" id="KW-0862">Zinc</keyword>
<evidence type="ECO:0000256" key="1">
    <source>
        <dbReference type="ARBA" id="ARBA00022723"/>
    </source>
</evidence>
<keyword evidence="6" id="KW-1185">Reference proteome</keyword>
<name>A0A7D9M2A8_PARCT</name>
<dbReference type="AlphaFoldDB" id="A0A7D9M2A8"/>
<comment type="similarity">
    <text evidence="4">Belongs to the zinc-containing alcohol dehydrogenase family.</text>
</comment>
<evidence type="ECO:0000313" key="6">
    <source>
        <dbReference type="Proteomes" id="UP001152795"/>
    </source>
</evidence>
<dbReference type="InterPro" id="IPR013154">
    <property type="entry name" value="ADH-like_N"/>
</dbReference>
<sequence>MAGKTMKALVKEKEGVSYKYMDYPVSGPDEGELLVRVTRTSICGSDLNLYSWNEVARTIAKVPFIPGHECVGEIIKVGAGCPDSFKIGQRVCCENHYFCGKCYQCLHGQENICQHLNQYGHGNGTVHGGCCQYTIIPARYAYVLRTDISDNAACLLEPFGVSHLAMEKLEPADESVLIQGCGPIGLMATGIAKAMGAKKIIVTDIVEQKLELAKKLGADILVNGKRQSLAEVVFRETDGYGVGRILEASGNADLLSNCFKLLRKGGVVVLVGLVKQAFHVEDFLKDILFKSLTIKTLHGRHIFSTWEKAEKMLHQRKVDIEAVISHTIPLSKFEE</sequence>
<dbReference type="Pfam" id="PF00107">
    <property type="entry name" value="ADH_zinc_N"/>
    <property type="match status" value="1"/>
</dbReference>
<evidence type="ECO:0000313" key="5">
    <source>
        <dbReference type="EMBL" id="CAB4040458.1"/>
    </source>
</evidence>
<comment type="caution">
    <text evidence="5">The sequence shown here is derived from an EMBL/GenBank/DDBJ whole genome shotgun (WGS) entry which is preliminary data.</text>
</comment>
<dbReference type="PROSITE" id="PS00059">
    <property type="entry name" value="ADH_ZINC"/>
    <property type="match status" value="1"/>
</dbReference>
<proteinExistence type="inferred from homology"/>